<dbReference type="SUPFAM" id="SSF53335">
    <property type="entry name" value="S-adenosyl-L-methionine-dependent methyltransferases"/>
    <property type="match status" value="1"/>
</dbReference>
<evidence type="ECO:0000259" key="1">
    <source>
        <dbReference type="Pfam" id="PF05050"/>
    </source>
</evidence>
<name>A0ABP1FV46_9CHLO</name>
<dbReference type="PANTHER" id="PTHR34203:SF13">
    <property type="entry name" value="EXPRESSED PROTEIN"/>
    <property type="match status" value="1"/>
</dbReference>
<evidence type="ECO:0000313" key="3">
    <source>
        <dbReference type="Proteomes" id="UP001497392"/>
    </source>
</evidence>
<proteinExistence type="predicted"/>
<reference evidence="2 3" key="1">
    <citation type="submission" date="2024-06" db="EMBL/GenBank/DDBJ databases">
        <authorList>
            <person name="Kraege A."/>
            <person name="Thomma B."/>
        </authorList>
    </citation>
    <scope>NUCLEOTIDE SEQUENCE [LARGE SCALE GENOMIC DNA]</scope>
</reference>
<gene>
    <name evidence="2" type="primary">g6329</name>
    <name evidence="2" type="ORF">VP750_LOCUS5424</name>
</gene>
<organism evidence="2 3">
    <name type="scientific">Coccomyxa viridis</name>
    <dbReference type="NCBI Taxonomy" id="1274662"/>
    <lineage>
        <taxon>Eukaryota</taxon>
        <taxon>Viridiplantae</taxon>
        <taxon>Chlorophyta</taxon>
        <taxon>core chlorophytes</taxon>
        <taxon>Trebouxiophyceae</taxon>
        <taxon>Trebouxiophyceae incertae sedis</taxon>
        <taxon>Coccomyxaceae</taxon>
        <taxon>Coccomyxa</taxon>
    </lineage>
</organism>
<accession>A0ABP1FV46</accession>
<dbReference type="Gene3D" id="3.40.50.150">
    <property type="entry name" value="Vaccinia Virus protein VP39"/>
    <property type="match status" value="1"/>
</dbReference>
<dbReference type="NCBIfam" id="TIGR01444">
    <property type="entry name" value="fkbM_fam"/>
    <property type="match status" value="1"/>
</dbReference>
<dbReference type="Pfam" id="PF05050">
    <property type="entry name" value="Methyltransf_21"/>
    <property type="match status" value="1"/>
</dbReference>
<feature type="domain" description="Methyltransferase FkbM" evidence="1">
    <location>
        <begin position="89"/>
        <end position="301"/>
    </location>
</feature>
<comment type="caution">
    <text evidence="2">The sequence shown here is derived from an EMBL/GenBank/DDBJ whole genome shotgun (WGS) entry which is preliminary data.</text>
</comment>
<dbReference type="InterPro" id="IPR029063">
    <property type="entry name" value="SAM-dependent_MTases_sf"/>
</dbReference>
<dbReference type="InterPro" id="IPR052514">
    <property type="entry name" value="SAM-dependent_MTase"/>
</dbReference>
<protein>
    <submittedName>
        <fullName evidence="2">G6329 protein</fullName>
    </submittedName>
</protein>
<dbReference type="InterPro" id="IPR006342">
    <property type="entry name" value="FkbM_mtfrase"/>
</dbReference>
<evidence type="ECO:0000313" key="2">
    <source>
        <dbReference type="EMBL" id="CAL5223765.1"/>
    </source>
</evidence>
<dbReference type="PANTHER" id="PTHR34203">
    <property type="entry name" value="METHYLTRANSFERASE, FKBM FAMILY PROTEIN"/>
    <property type="match status" value="1"/>
</dbReference>
<keyword evidence="3" id="KW-1185">Reference proteome</keyword>
<dbReference type="Proteomes" id="UP001497392">
    <property type="component" value="Unassembled WGS sequence"/>
</dbReference>
<dbReference type="EMBL" id="CAXHTA020000009">
    <property type="protein sequence ID" value="CAL5223765.1"/>
    <property type="molecule type" value="Genomic_DNA"/>
</dbReference>
<sequence>MPFSISKDSNLYLVKQGLPTARICHPPYRQSKSRRICAALSECKTVHYNGKDIAYVSKADVAFLCREIEEKRCYFQHGITLAKGDTVIDVGANIGIFAAQAAREVSSSGRVIACEPLPATFAALQHNMQSLLNPGDAAVVLQQCGVGDGTATEAEFTLYTKAAGWSTMFPDDTDVSDNMGIFLDHALPTLEGIDKTIGNRAARVLKRAGPRWLFNALWRPVVANMLSKKEICTCKLVTVSHIIAEQELEQVNLLKVDVERAELAVLRGISDNDWPKIKQIIIEVHDIDERLAEVKRLLTQCAGFHVTAVEQDINLRGSTLYNIYAVRR</sequence>